<dbReference type="EMBL" id="JAGGMS010000001">
    <property type="protein sequence ID" value="MBP2180173.1"/>
    <property type="molecule type" value="Genomic_DNA"/>
</dbReference>
<dbReference type="SMART" id="SM00220">
    <property type="entry name" value="S_TKc"/>
    <property type="match status" value="1"/>
</dbReference>
<dbReference type="GO" id="GO:0004674">
    <property type="term" value="F:protein serine/threonine kinase activity"/>
    <property type="evidence" value="ECO:0007669"/>
    <property type="project" value="UniProtKB-KW"/>
</dbReference>
<reference evidence="6 7" key="1">
    <citation type="submission" date="2021-03" db="EMBL/GenBank/DDBJ databases">
        <title>Sequencing the genomes of 1000 actinobacteria strains.</title>
        <authorList>
            <person name="Klenk H.-P."/>
        </authorList>
    </citation>
    <scope>NUCLEOTIDE SEQUENCE [LARGE SCALE GENOMIC DNA]</scope>
    <source>
        <strain evidence="6 7">DSM 45510</strain>
    </source>
</reference>
<proteinExistence type="predicted"/>
<dbReference type="PROSITE" id="PS00108">
    <property type="entry name" value="PROTEIN_KINASE_ST"/>
    <property type="match status" value="1"/>
</dbReference>
<dbReference type="SUPFAM" id="SSF56112">
    <property type="entry name" value="Protein kinase-like (PK-like)"/>
    <property type="match status" value="1"/>
</dbReference>
<keyword evidence="3 6" id="KW-0418">Kinase</keyword>
<dbReference type="Pfam" id="PF00069">
    <property type="entry name" value="Pkinase"/>
    <property type="match status" value="1"/>
</dbReference>
<evidence type="ECO:0000256" key="2">
    <source>
        <dbReference type="ARBA" id="ARBA00022741"/>
    </source>
</evidence>
<evidence type="ECO:0000256" key="3">
    <source>
        <dbReference type="ARBA" id="ARBA00022777"/>
    </source>
</evidence>
<sequence>MVILGEDLQKPTYTILRSLNEGATDICHLAYHEVFERNVVQKTISLLGLEDSLAFGEPRLLDQFDHPNLAKVSEAQWDPQYRGVAGLTFIMPYYEGGSLLRALQESHPFSMGDAVSLTCQTLDALDHLHVNNGIVHRDIKPSNVFLSEDRRTAYVGDLGSAAKIDGSGYSKARGGTPLYLPPEYSTGHYSPAGDIYSTGMILLELVNGRLPYETIDQDEVERRNSSGKRALSERMLTPGIHVPDALRRIIRCMLNENPDRRPGSAQAAKRELQGVRHLDWKRDLSQPYRWTGFKAHRTKTAQDRAYEVSAQRITRGINKDQFKLTARWRLQKSDNWRGMPACETQAAEDDTATWRDFFKRVSEQAHRSAAK</sequence>
<keyword evidence="4" id="KW-0067">ATP-binding</keyword>
<dbReference type="Gene3D" id="1.10.510.10">
    <property type="entry name" value="Transferase(Phosphotransferase) domain 1"/>
    <property type="match status" value="1"/>
</dbReference>
<dbReference type="Proteomes" id="UP000741013">
    <property type="component" value="Unassembled WGS sequence"/>
</dbReference>
<accession>A0ABS4PMT9</accession>
<comment type="caution">
    <text evidence="6">The sequence shown here is derived from an EMBL/GenBank/DDBJ whole genome shotgun (WGS) entry which is preliminary data.</text>
</comment>
<evidence type="ECO:0000313" key="7">
    <source>
        <dbReference type="Proteomes" id="UP000741013"/>
    </source>
</evidence>
<evidence type="ECO:0000256" key="1">
    <source>
        <dbReference type="ARBA" id="ARBA00022679"/>
    </source>
</evidence>
<dbReference type="CDD" id="cd14014">
    <property type="entry name" value="STKc_PknB_like"/>
    <property type="match status" value="1"/>
</dbReference>
<evidence type="ECO:0000259" key="5">
    <source>
        <dbReference type="PROSITE" id="PS50011"/>
    </source>
</evidence>
<keyword evidence="2" id="KW-0547">Nucleotide-binding</keyword>
<dbReference type="PROSITE" id="PS50011">
    <property type="entry name" value="PROTEIN_KINASE_DOM"/>
    <property type="match status" value="1"/>
</dbReference>
<gene>
    <name evidence="6" type="ORF">JOM49_001699</name>
</gene>
<dbReference type="InterPro" id="IPR011009">
    <property type="entry name" value="Kinase-like_dom_sf"/>
</dbReference>
<feature type="domain" description="Protein kinase" evidence="5">
    <location>
        <begin position="13"/>
        <end position="273"/>
    </location>
</feature>
<dbReference type="InterPro" id="IPR000719">
    <property type="entry name" value="Prot_kinase_dom"/>
</dbReference>
<dbReference type="InterPro" id="IPR008271">
    <property type="entry name" value="Ser/Thr_kinase_AS"/>
</dbReference>
<keyword evidence="7" id="KW-1185">Reference proteome</keyword>
<evidence type="ECO:0000256" key="4">
    <source>
        <dbReference type="ARBA" id="ARBA00022840"/>
    </source>
</evidence>
<dbReference type="PANTHER" id="PTHR43671">
    <property type="entry name" value="SERINE/THREONINE-PROTEIN KINASE NEK"/>
    <property type="match status" value="1"/>
</dbReference>
<name>A0ABS4PMT9_9PSEU</name>
<dbReference type="InterPro" id="IPR050660">
    <property type="entry name" value="NEK_Ser/Thr_kinase"/>
</dbReference>
<evidence type="ECO:0000313" key="6">
    <source>
        <dbReference type="EMBL" id="MBP2180173.1"/>
    </source>
</evidence>
<keyword evidence="1" id="KW-0808">Transferase</keyword>
<dbReference type="RefSeq" id="WP_209663785.1">
    <property type="nucleotide sequence ID" value="NZ_JAGGMS010000001.1"/>
</dbReference>
<protein>
    <submittedName>
        <fullName evidence="6">Serine/threonine protein kinase</fullName>
    </submittedName>
</protein>
<organism evidence="6 7">
    <name type="scientific">Amycolatopsis magusensis</name>
    <dbReference type="NCBI Taxonomy" id="882444"/>
    <lineage>
        <taxon>Bacteria</taxon>
        <taxon>Bacillati</taxon>
        <taxon>Actinomycetota</taxon>
        <taxon>Actinomycetes</taxon>
        <taxon>Pseudonocardiales</taxon>
        <taxon>Pseudonocardiaceae</taxon>
        <taxon>Amycolatopsis</taxon>
    </lineage>
</organism>
<keyword evidence="6" id="KW-0723">Serine/threonine-protein kinase</keyword>
<dbReference type="PANTHER" id="PTHR43671:SF103">
    <property type="entry name" value="KINASE, PUTATIVE-RELATED"/>
    <property type="match status" value="1"/>
</dbReference>